<dbReference type="InterPro" id="IPR056993">
    <property type="entry name" value="TRIP4_3rd_dom"/>
</dbReference>
<gene>
    <name evidence="6" type="ORF">AGLY_011023</name>
</gene>
<feature type="compositionally biased region" description="Polar residues" evidence="1">
    <location>
        <begin position="70"/>
        <end position="87"/>
    </location>
</feature>
<evidence type="ECO:0000256" key="1">
    <source>
        <dbReference type="SAM" id="MobiDB-lite"/>
    </source>
</evidence>
<dbReference type="Pfam" id="PF04266">
    <property type="entry name" value="ASCH"/>
    <property type="match status" value="1"/>
</dbReference>
<dbReference type="InterPro" id="IPR009349">
    <property type="entry name" value="TRIP4/RQT4_C2HC5_Znf"/>
</dbReference>
<name>A0A6G0TEE5_APHGL</name>
<comment type="caution">
    <text evidence="6">The sequence shown here is derived from an EMBL/GenBank/DDBJ whole genome shotgun (WGS) entry which is preliminary data.</text>
</comment>
<dbReference type="SUPFAM" id="SSF88697">
    <property type="entry name" value="PUA domain-like"/>
    <property type="match status" value="1"/>
</dbReference>
<dbReference type="EMBL" id="VYZN01000042">
    <property type="protein sequence ID" value="KAE9530561.1"/>
    <property type="molecule type" value="Genomic_DNA"/>
</dbReference>
<evidence type="ECO:0000313" key="7">
    <source>
        <dbReference type="Proteomes" id="UP000475862"/>
    </source>
</evidence>
<dbReference type="InterPro" id="IPR015947">
    <property type="entry name" value="PUA-like_sf"/>
</dbReference>
<dbReference type="PANTHER" id="PTHR12963:SF4">
    <property type="entry name" value="ACTIVATING SIGNAL COINTEGRATOR 1"/>
    <property type="match status" value="1"/>
</dbReference>
<dbReference type="CDD" id="cd06554">
    <property type="entry name" value="ASCH_ASC-1_like"/>
    <property type="match status" value="1"/>
</dbReference>
<dbReference type="GO" id="GO:0005634">
    <property type="term" value="C:nucleus"/>
    <property type="evidence" value="ECO:0007669"/>
    <property type="project" value="InterPro"/>
</dbReference>
<sequence>MSKQEFIQWICDKLTALLQFEVQNDMAEYILSMQSEQDLDDYCNSLLDIKSQIHKQFLIDLKKKHRLYNQKPTSSVQNTRPSKQNVKNAVKEDPQKTNTTNNPKKKESKSKNKKYVDIYTDEGLNRQEVFLKGRHKCNCQASRHGLINNCLNCGRIVCKQEGSGPCVICGKLVCSNDEKLLLNCNNNKSKELYNQLIEQTVTSDIDNKALEHRNKLLEFDRTSAKRTTVIDDQMDYYSVNSGWLSSKQREQLQKKEEERQDKKHGSRKMKKIIIDFSGRQVYEDNESDVEDGIDLLSDSEETLPIVINEHLNNPLIKMNIKFNDNALKKIKRHTVDLNKPLIQNNPGFSKVQDAELMLMTDPGFCLSMHQPYASLLLLNIKSHEGRTWFTSHRGRLWIASTAKKPSQEDIERVEAFYKHLKGGKCEQTYFNNDKLTLVFYVKFPKRYPTGCLLGCVNLTDCLSQEEYISKYPQGENESPFIFICEDPVLLANHFPIKGQHKIFKLDEKICNAAQKCLMKEIS</sequence>
<feature type="domain" description="TRIP4/RQT4 C2HC5-type zinc finger" evidence="3">
    <location>
        <begin position="135"/>
        <end position="179"/>
    </location>
</feature>
<proteinExistence type="predicted"/>
<dbReference type="Pfam" id="PF23135">
    <property type="entry name" value="TRI4_N"/>
    <property type="match status" value="1"/>
</dbReference>
<feature type="region of interest" description="Disordered" evidence="1">
    <location>
        <begin position="69"/>
        <end position="113"/>
    </location>
</feature>
<feature type="domain" description="Activating signal cointegrator 1 N-terminal" evidence="5">
    <location>
        <begin position="7"/>
        <end position="65"/>
    </location>
</feature>
<evidence type="ECO:0000259" key="2">
    <source>
        <dbReference type="Pfam" id="PF04266"/>
    </source>
</evidence>
<dbReference type="GO" id="GO:0180022">
    <property type="term" value="C:RQC-trigger complex"/>
    <property type="evidence" value="ECO:0007669"/>
    <property type="project" value="InterPro"/>
</dbReference>
<dbReference type="GO" id="GO:0008270">
    <property type="term" value="F:zinc ion binding"/>
    <property type="evidence" value="ECO:0007669"/>
    <property type="project" value="InterPro"/>
</dbReference>
<dbReference type="GO" id="GO:0072344">
    <property type="term" value="P:rescue of stalled ribosome"/>
    <property type="evidence" value="ECO:0007669"/>
    <property type="project" value="InterPro"/>
</dbReference>
<keyword evidence="7" id="KW-1185">Reference proteome</keyword>
<dbReference type="PANTHER" id="PTHR12963">
    <property type="entry name" value="THYROID RECEPTOR INTERACTING PROTEIN RELATED"/>
    <property type="match status" value="1"/>
</dbReference>
<evidence type="ECO:0000259" key="4">
    <source>
        <dbReference type="Pfam" id="PF23134"/>
    </source>
</evidence>
<reference evidence="6 7" key="1">
    <citation type="submission" date="2019-08" db="EMBL/GenBank/DDBJ databases">
        <title>The genome of the soybean aphid Biotype 1, its phylome, world population structure and adaptation to the North American continent.</title>
        <authorList>
            <person name="Giordano R."/>
            <person name="Donthu R.K."/>
            <person name="Hernandez A.G."/>
            <person name="Wright C.L."/>
            <person name="Zimin A.V."/>
        </authorList>
    </citation>
    <scope>NUCLEOTIDE SEQUENCE [LARGE SCALE GENOMIC DNA]</scope>
    <source>
        <tissue evidence="6">Whole aphids</tissue>
    </source>
</reference>
<dbReference type="InterPro" id="IPR056994">
    <property type="entry name" value="TRI4_N"/>
</dbReference>
<protein>
    <recommendedName>
        <fullName evidence="8">ASCH domain-containing protein</fullName>
    </recommendedName>
</protein>
<dbReference type="Pfam" id="PF23134">
    <property type="entry name" value="TRIP4_3rd"/>
    <property type="match status" value="1"/>
</dbReference>
<dbReference type="AlphaFoldDB" id="A0A6G0TEE5"/>
<dbReference type="Pfam" id="PF06221">
    <property type="entry name" value="zf-C2HC5"/>
    <property type="match status" value="1"/>
</dbReference>
<evidence type="ECO:0008006" key="8">
    <source>
        <dbReference type="Google" id="ProtNLM"/>
    </source>
</evidence>
<evidence type="ECO:0000313" key="6">
    <source>
        <dbReference type="EMBL" id="KAE9530561.1"/>
    </source>
</evidence>
<dbReference type="InterPro" id="IPR039128">
    <property type="entry name" value="TRIP4-like"/>
</dbReference>
<evidence type="ECO:0000259" key="3">
    <source>
        <dbReference type="Pfam" id="PF06221"/>
    </source>
</evidence>
<dbReference type="Proteomes" id="UP000475862">
    <property type="component" value="Unassembled WGS sequence"/>
</dbReference>
<dbReference type="OrthoDB" id="338816at2759"/>
<feature type="domain" description="ASCH" evidence="2">
    <location>
        <begin position="366"/>
        <end position="464"/>
    </location>
</feature>
<dbReference type="Gene3D" id="2.30.130.30">
    <property type="entry name" value="Hypothetical protein"/>
    <property type="match status" value="1"/>
</dbReference>
<feature type="domain" description="Activating signal cointegrator 1 third" evidence="4">
    <location>
        <begin position="232"/>
        <end position="284"/>
    </location>
</feature>
<dbReference type="InterPro" id="IPR007374">
    <property type="entry name" value="ASCH_domain"/>
</dbReference>
<evidence type="ECO:0000259" key="5">
    <source>
        <dbReference type="Pfam" id="PF23135"/>
    </source>
</evidence>
<dbReference type="FunFam" id="2.30.130.30:FF:000006">
    <property type="entry name" value="Putative_zinc_finger_motif_-_C2HC5-type /ASCH_domain_containing_protein_-_putative"/>
    <property type="match status" value="1"/>
</dbReference>
<organism evidence="6 7">
    <name type="scientific">Aphis glycines</name>
    <name type="common">Soybean aphid</name>
    <dbReference type="NCBI Taxonomy" id="307491"/>
    <lineage>
        <taxon>Eukaryota</taxon>
        <taxon>Metazoa</taxon>
        <taxon>Ecdysozoa</taxon>
        <taxon>Arthropoda</taxon>
        <taxon>Hexapoda</taxon>
        <taxon>Insecta</taxon>
        <taxon>Pterygota</taxon>
        <taxon>Neoptera</taxon>
        <taxon>Paraneoptera</taxon>
        <taxon>Hemiptera</taxon>
        <taxon>Sternorrhyncha</taxon>
        <taxon>Aphidomorpha</taxon>
        <taxon>Aphidoidea</taxon>
        <taxon>Aphididae</taxon>
        <taxon>Aphidini</taxon>
        <taxon>Aphis</taxon>
        <taxon>Aphis</taxon>
    </lineage>
</organism>
<accession>A0A6G0TEE5</accession>